<keyword evidence="1" id="KW-0812">Transmembrane</keyword>
<keyword evidence="3" id="KW-1185">Reference proteome</keyword>
<keyword evidence="1" id="KW-1133">Transmembrane helix</keyword>
<evidence type="ECO:0008006" key="4">
    <source>
        <dbReference type="Google" id="ProtNLM"/>
    </source>
</evidence>
<dbReference type="EMBL" id="QMFB01000033">
    <property type="protein sequence ID" value="RAV12488.1"/>
    <property type="molecule type" value="Genomic_DNA"/>
</dbReference>
<name>A0A329LYE6_9BACL</name>
<proteinExistence type="predicted"/>
<sequence>MVFRSIVLCLYLASLYGLSHQMDELRMVFYPTLGAFGFLFLVRSVKEMFKIVSAAVLAVTVGSLLYALSSGMLSFFVTALMAVMFIQKLRLNAAPVVAVSFVPFFANPADIWSIPLSVCGSLLGLMLTMVLAAQAPVVVRLLAQWKLNPFRTKSARLDVAE</sequence>
<evidence type="ECO:0000313" key="2">
    <source>
        <dbReference type="EMBL" id="RAV12488.1"/>
    </source>
</evidence>
<evidence type="ECO:0000313" key="3">
    <source>
        <dbReference type="Proteomes" id="UP000250369"/>
    </source>
</evidence>
<protein>
    <recommendedName>
        <fullName evidence="4">HPP family protein</fullName>
    </recommendedName>
</protein>
<dbReference type="Proteomes" id="UP000250369">
    <property type="component" value="Unassembled WGS sequence"/>
</dbReference>
<reference evidence="2 3" key="1">
    <citation type="journal article" date="2009" name="Int. J. Syst. Evol. Microbiol.">
        <title>Paenibacillus contaminans sp. nov., isolated from a contaminated laboratory plate.</title>
        <authorList>
            <person name="Chou J.H."/>
            <person name="Lee J.H."/>
            <person name="Lin M.C."/>
            <person name="Chang P.S."/>
            <person name="Arun A.B."/>
            <person name="Young C.C."/>
            <person name="Chen W.M."/>
        </authorList>
    </citation>
    <scope>NUCLEOTIDE SEQUENCE [LARGE SCALE GENOMIC DNA]</scope>
    <source>
        <strain evidence="2 3">CKOBP-6</strain>
    </source>
</reference>
<feature type="transmembrane region" description="Helical" evidence="1">
    <location>
        <begin position="27"/>
        <end position="45"/>
    </location>
</feature>
<feature type="transmembrane region" description="Helical" evidence="1">
    <location>
        <begin position="57"/>
        <end position="86"/>
    </location>
</feature>
<evidence type="ECO:0000256" key="1">
    <source>
        <dbReference type="SAM" id="Phobius"/>
    </source>
</evidence>
<comment type="caution">
    <text evidence="2">The sequence shown here is derived from an EMBL/GenBank/DDBJ whole genome shotgun (WGS) entry which is preliminary data.</text>
</comment>
<dbReference type="RefSeq" id="WP_113035631.1">
    <property type="nucleotide sequence ID" value="NZ_QMFB01000033.1"/>
</dbReference>
<dbReference type="AlphaFoldDB" id="A0A329LYE6"/>
<gene>
    <name evidence="2" type="ORF">DQG23_34735</name>
</gene>
<dbReference type="OrthoDB" id="2663140at2"/>
<keyword evidence="1" id="KW-0472">Membrane</keyword>
<organism evidence="2 3">
    <name type="scientific">Paenibacillus contaminans</name>
    <dbReference type="NCBI Taxonomy" id="450362"/>
    <lineage>
        <taxon>Bacteria</taxon>
        <taxon>Bacillati</taxon>
        <taxon>Bacillota</taxon>
        <taxon>Bacilli</taxon>
        <taxon>Bacillales</taxon>
        <taxon>Paenibacillaceae</taxon>
        <taxon>Paenibacillus</taxon>
    </lineage>
</organism>
<accession>A0A329LYE6</accession>
<feature type="transmembrane region" description="Helical" evidence="1">
    <location>
        <begin position="122"/>
        <end position="143"/>
    </location>
</feature>